<dbReference type="Proteomes" id="UP001305815">
    <property type="component" value="Chromosome"/>
</dbReference>
<dbReference type="RefSeq" id="WP_316266951.1">
    <property type="nucleotide sequence ID" value="NZ_AP027742.1"/>
</dbReference>
<gene>
    <name evidence="1" type="ORF">Lac1_14870</name>
</gene>
<evidence type="ECO:0000313" key="2">
    <source>
        <dbReference type="Proteomes" id="UP001305815"/>
    </source>
</evidence>
<evidence type="ECO:0000313" key="1">
    <source>
        <dbReference type="EMBL" id="BDZ77304.1"/>
    </source>
</evidence>
<proteinExistence type="predicted"/>
<accession>A0ABN6Z0S9</accession>
<protein>
    <submittedName>
        <fullName evidence="1">Uncharacterized protein</fullName>
    </submittedName>
</protein>
<keyword evidence="2" id="KW-1185">Reference proteome</keyword>
<sequence length="47" mass="5549">MDKETYLADPRFKGIEPFKNKVWLSSPTMHGDEQRWVDEAILLTNQL</sequence>
<reference evidence="2" key="1">
    <citation type="journal article" date="2023" name="Int. J. Syst. Evol. Microbiol.">
        <title>Claveliimonas bilis gen. nov., sp. nov., deoxycholic acid-producing bacteria isolated from human faeces, and reclassification of Sellimonas monacensis Zenner et al. 2021 as Claveliimonas monacensis comb. nov.</title>
        <authorList>
            <person name="Hisatomi A."/>
            <person name="Kastawa N.W.E.P.G."/>
            <person name="Song I."/>
            <person name="Ohkuma M."/>
            <person name="Fukiya S."/>
            <person name="Sakamoto M."/>
        </authorList>
    </citation>
    <scope>NUCLEOTIDE SEQUENCE [LARGE SCALE GENOMIC DNA]</scope>
    <source>
        <strain evidence="2">12BBH14</strain>
    </source>
</reference>
<dbReference type="EMBL" id="AP027742">
    <property type="protein sequence ID" value="BDZ77304.1"/>
    <property type="molecule type" value="Genomic_DNA"/>
</dbReference>
<organism evidence="1 2">
    <name type="scientific">Claveliimonas bilis</name>
    <dbReference type="NCBI Taxonomy" id="3028070"/>
    <lineage>
        <taxon>Bacteria</taxon>
        <taxon>Bacillati</taxon>
        <taxon>Bacillota</taxon>
        <taxon>Clostridia</taxon>
        <taxon>Lachnospirales</taxon>
        <taxon>Lachnospiraceae</taxon>
        <taxon>Claveliimonas</taxon>
    </lineage>
</organism>
<name>A0ABN6Z0S9_9FIRM</name>